<sequence>MNPSPPAASITYEAVECDSNFLAKEANGSGVRPTSGLHKSPDQHHTATNLTPMTNQSTIPRAKRSHLDSNPYSSATLPELFKDHLCLERTPHQVIPIYKDVIRLIASYNKHRIECVSDLSKSFPRAQMGHKILESTRRQKMTPEYMLYRRR</sequence>
<keyword evidence="3" id="KW-1185">Reference proteome</keyword>
<evidence type="ECO:0000313" key="2">
    <source>
        <dbReference type="EMBL" id="ORY60011.1"/>
    </source>
</evidence>
<feature type="compositionally biased region" description="Polar residues" evidence="1">
    <location>
        <begin position="46"/>
        <end position="59"/>
    </location>
</feature>
<dbReference type="InParanoid" id="A0A1Y2DLB1"/>
<accession>A0A1Y2DLB1</accession>
<dbReference type="RefSeq" id="XP_040712445.1">
    <property type="nucleotide sequence ID" value="XM_040858664.1"/>
</dbReference>
<evidence type="ECO:0000313" key="3">
    <source>
        <dbReference type="Proteomes" id="UP000193689"/>
    </source>
</evidence>
<feature type="region of interest" description="Disordered" evidence="1">
    <location>
        <begin position="25"/>
        <end position="71"/>
    </location>
</feature>
<evidence type="ECO:0000256" key="1">
    <source>
        <dbReference type="SAM" id="MobiDB-lite"/>
    </source>
</evidence>
<comment type="caution">
    <text evidence="2">The sequence shown here is derived from an EMBL/GenBank/DDBJ whole genome shotgun (WGS) entry which is preliminary data.</text>
</comment>
<dbReference type="GeneID" id="63774876"/>
<dbReference type="EMBL" id="MCFJ01000012">
    <property type="protein sequence ID" value="ORY60011.1"/>
    <property type="molecule type" value="Genomic_DNA"/>
</dbReference>
<reference evidence="2 3" key="1">
    <citation type="submission" date="2016-07" db="EMBL/GenBank/DDBJ databases">
        <title>Pervasive Adenine N6-methylation of Active Genes in Fungi.</title>
        <authorList>
            <consortium name="DOE Joint Genome Institute"/>
            <person name="Mondo S.J."/>
            <person name="Dannebaum R.O."/>
            <person name="Kuo R.C."/>
            <person name="Labutti K."/>
            <person name="Haridas S."/>
            <person name="Kuo A."/>
            <person name="Salamov A."/>
            <person name="Ahrendt S.R."/>
            <person name="Lipzen A."/>
            <person name="Sullivan W."/>
            <person name="Andreopoulos W.B."/>
            <person name="Clum A."/>
            <person name="Lindquist E."/>
            <person name="Daum C."/>
            <person name="Ramamoorthy G.K."/>
            <person name="Gryganskyi A."/>
            <person name="Culley D."/>
            <person name="Magnuson J.K."/>
            <person name="James T.Y."/>
            <person name="O'Malley M.A."/>
            <person name="Stajich J.E."/>
            <person name="Spatafora J.W."/>
            <person name="Visel A."/>
            <person name="Grigoriev I.V."/>
        </authorList>
    </citation>
    <scope>NUCLEOTIDE SEQUENCE [LARGE SCALE GENOMIC DNA]</scope>
    <source>
        <strain evidence="2 3">CBS 129021</strain>
    </source>
</reference>
<gene>
    <name evidence="2" type="ORF">BCR38DRAFT_412220</name>
</gene>
<proteinExistence type="predicted"/>
<organism evidence="2 3">
    <name type="scientific">Pseudomassariella vexata</name>
    <dbReference type="NCBI Taxonomy" id="1141098"/>
    <lineage>
        <taxon>Eukaryota</taxon>
        <taxon>Fungi</taxon>
        <taxon>Dikarya</taxon>
        <taxon>Ascomycota</taxon>
        <taxon>Pezizomycotina</taxon>
        <taxon>Sordariomycetes</taxon>
        <taxon>Xylariomycetidae</taxon>
        <taxon>Amphisphaeriales</taxon>
        <taxon>Pseudomassariaceae</taxon>
        <taxon>Pseudomassariella</taxon>
    </lineage>
</organism>
<protein>
    <submittedName>
        <fullName evidence="2">Uncharacterized protein</fullName>
    </submittedName>
</protein>
<dbReference type="Proteomes" id="UP000193689">
    <property type="component" value="Unassembled WGS sequence"/>
</dbReference>
<name>A0A1Y2DLB1_9PEZI</name>
<dbReference type="AlphaFoldDB" id="A0A1Y2DLB1"/>